<dbReference type="OrthoDB" id="5450317at2"/>
<evidence type="ECO:0000313" key="4">
    <source>
        <dbReference type="Proteomes" id="UP000199220"/>
    </source>
</evidence>
<name>A0A1H5MAJ8_9MICO</name>
<evidence type="ECO:0000313" key="3">
    <source>
        <dbReference type="EMBL" id="SEE86346.1"/>
    </source>
</evidence>
<evidence type="ECO:0000256" key="1">
    <source>
        <dbReference type="ARBA" id="ARBA00038310"/>
    </source>
</evidence>
<dbReference type="EMBL" id="FNTX01000002">
    <property type="protein sequence ID" value="SEE86346.1"/>
    <property type="molecule type" value="Genomic_DNA"/>
</dbReference>
<feature type="domain" description="Amidohydrolase-related" evidence="2">
    <location>
        <begin position="6"/>
        <end position="276"/>
    </location>
</feature>
<organism evidence="3 4">
    <name type="scientific">Ruania alba</name>
    <dbReference type="NCBI Taxonomy" id="648782"/>
    <lineage>
        <taxon>Bacteria</taxon>
        <taxon>Bacillati</taxon>
        <taxon>Actinomycetota</taxon>
        <taxon>Actinomycetes</taxon>
        <taxon>Micrococcales</taxon>
        <taxon>Ruaniaceae</taxon>
        <taxon>Ruania</taxon>
    </lineage>
</organism>
<sequence>MSADVIDAHAHVWERARTPQSWIDPATMAAIDADFTLTELRAMHDSLGISGVVLVQTAHEEAETREFLSAVDGRWVRGVVGWVDLTGDVTAAVDSLGGRGAGLVGVRHLAHQDPDDEALVRPERAAGIDALGAQGLALDLVLRPEQLAQAVRLAETHSTTLVLDHLGNPPFGTDRWADWERDLTELAQHDHVVAKVSGLGPLDPHACDADGLRPAVDLALEVFGPDRLLFGTDWPVVRLRGDAPQWARAAQNLLAGLSPTERAAVMGGNATRVYGLGEVARDAHT</sequence>
<keyword evidence="4" id="KW-1185">Reference proteome</keyword>
<dbReference type="InterPro" id="IPR006680">
    <property type="entry name" value="Amidohydro-rel"/>
</dbReference>
<dbReference type="PANTHER" id="PTHR43569:SF2">
    <property type="entry name" value="AMIDOHYDROLASE-RELATED DOMAIN-CONTAINING PROTEIN"/>
    <property type="match status" value="1"/>
</dbReference>
<dbReference type="GO" id="GO:0016787">
    <property type="term" value="F:hydrolase activity"/>
    <property type="evidence" value="ECO:0007669"/>
    <property type="project" value="InterPro"/>
</dbReference>
<comment type="similarity">
    <text evidence="1">Belongs to the metallo-dependent hydrolases superfamily.</text>
</comment>
<dbReference type="RefSeq" id="WP_089774077.1">
    <property type="nucleotide sequence ID" value="NZ_FNTX01000002.1"/>
</dbReference>
<reference evidence="4" key="1">
    <citation type="submission" date="2016-10" db="EMBL/GenBank/DDBJ databases">
        <authorList>
            <person name="Varghese N."/>
            <person name="Submissions S."/>
        </authorList>
    </citation>
    <scope>NUCLEOTIDE SEQUENCE [LARGE SCALE GENOMIC DNA]</scope>
    <source>
        <strain evidence="4">DSM 21368</strain>
    </source>
</reference>
<dbReference type="PANTHER" id="PTHR43569">
    <property type="entry name" value="AMIDOHYDROLASE"/>
    <property type="match status" value="1"/>
</dbReference>
<dbReference type="AlphaFoldDB" id="A0A1H5MAJ8"/>
<dbReference type="SUPFAM" id="SSF51556">
    <property type="entry name" value="Metallo-dependent hydrolases"/>
    <property type="match status" value="1"/>
</dbReference>
<dbReference type="STRING" id="648782.SAMN04488554_3254"/>
<dbReference type="Proteomes" id="UP000199220">
    <property type="component" value="Unassembled WGS sequence"/>
</dbReference>
<dbReference type="InterPro" id="IPR032466">
    <property type="entry name" value="Metal_Hydrolase"/>
</dbReference>
<dbReference type="Pfam" id="PF04909">
    <property type="entry name" value="Amidohydro_2"/>
    <property type="match status" value="1"/>
</dbReference>
<dbReference type="Gene3D" id="3.20.20.140">
    <property type="entry name" value="Metal-dependent hydrolases"/>
    <property type="match status" value="1"/>
</dbReference>
<protein>
    <submittedName>
        <fullName evidence="3">L-fuconolactonase</fullName>
    </submittedName>
</protein>
<gene>
    <name evidence="3" type="ORF">SAMN04488554_3254</name>
</gene>
<evidence type="ECO:0000259" key="2">
    <source>
        <dbReference type="Pfam" id="PF04909"/>
    </source>
</evidence>
<proteinExistence type="inferred from homology"/>
<dbReference type="InterPro" id="IPR052350">
    <property type="entry name" value="Metallo-dep_Lactonases"/>
</dbReference>
<accession>A0A1H5MAJ8</accession>